<feature type="transmembrane region" description="Helical" evidence="8">
    <location>
        <begin position="21"/>
        <end position="54"/>
    </location>
</feature>
<dbReference type="GO" id="GO:1903785">
    <property type="term" value="P:L-valine transmembrane transport"/>
    <property type="evidence" value="ECO:0007669"/>
    <property type="project" value="TreeGrafter"/>
</dbReference>
<dbReference type="PANTHER" id="PTHR34979:SF1">
    <property type="entry name" value="INNER MEMBRANE PROTEIN YGAZ"/>
    <property type="match status" value="1"/>
</dbReference>
<dbReference type="RefSeq" id="WP_049684448.1">
    <property type="nucleotide sequence ID" value="NZ_CP009170.1"/>
</dbReference>
<dbReference type="GO" id="GO:0005886">
    <property type="term" value="C:plasma membrane"/>
    <property type="evidence" value="ECO:0007669"/>
    <property type="project" value="UniProtKB-SubCell"/>
</dbReference>
<comment type="similarity">
    <text evidence="2">Belongs to the AzlC family.</text>
</comment>
<evidence type="ECO:0000256" key="4">
    <source>
        <dbReference type="ARBA" id="ARBA00022475"/>
    </source>
</evidence>
<dbReference type="Proteomes" id="UP000029669">
    <property type="component" value="Chromosome"/>
</dbReference>
<gene>
    <name evidence="9" type="ORF">TKV_c02750</name>
</gene>
<feature type="transmembrane region" description="Helical" evidence="8">
    <location>
        <begin position="144"/>
        <end position="177"/>
    </location>
</feature>
<evidence type="ECO:0000256" key="1">
    <source>
        <dbReference type="ARBA" id="ARBA00004651"/>
    </source>
</evidence>
<evidence type="ECO:0000256" key="6">
    <source>
        <dbReference type="ARBA" id="ARBA00022989"/>
    </source>
</evidence>
<protein>
    <submittedName>
        <fullName evidence="9">AzlC family protein</fullName>
    </submittedName>
</protein>
<dbReference type="InterPro" id="IPR011606">
    <property type="entry name" value="Brnchd-chn_aa_trnsp_permease"/>
</dbReference>
<evidence type="ECO:0000256" key="7">
    <source>
        <dbReference type="ARBA" id="ARBA00023136"/>
    </source>
</evidence>
<accession>A0A097ANU4</accession>
<evidence type="ECO:0000313" key="9">
    <source>
        <dbReference type="EMBL" id="AIS51480.1"/>
    </source>
</evidence>
<keyword evidence="7 8" id="KW-0472">Membrane</keyword>
<name>A0A097ANU4_THEKI</name>
<keyword evidence="6 8" id="KW-1133">Transmembrane helix</keyword>
<dbReference type="AlphaFoldDB" id="A0A097ANU4"/>
<sequence length="233" mass="25174">MIVDGDVRKSINGVKSALPIVLGYLPIGFAYGLVGVKSGFTISQVVALSLFVYAGSAQFIAISLLSAGTSIVTLVSTIFIVNLRHFLYSTSLSQYMKHISRKHIPILSFFITDETYAVAITDLQTNSEYTEGYFYQLFLTSYTAWVFSSFLGAVSGSLIGGSINIGLDFALPAMYIALLLMQISGYKKVFISVFSGLLSITLMFVLPGNTNVIVAALIGAGMGVLLDKWVRNL</sequence>
<organism evidence="9 10">
    <name type="scientific">Thermoanaerobacter kivui</name>
    <name type="common">Acetogenium kivui</name>
    <dbReference type="NCBI Taxonomy" id="2325"/>
    <lineage>
        <taxon>Bacteria</taxon>
        <taxon>Bacillati</taxon>
        <taxon>Bacillota</taxon>
        <taxon>Clostridia</taxon>
        <taxon>Thermoanaerobacterales</taxon>
        <taxon>Thermoanaerobacteraceae</taxon>
        <taxon>Thermoanaerobacter</taxon>
    </lineage>
</organism>
<dbReference type="HOGENOM" id="CLU_065777_2_0_9"/>
<feature type="transmembrane region" description="Helical" evidence="8">
    <location>
        <begin position="212"/>
        <end position="230"/>
    </location>
</feature>
<evidence type="ECO:0000256" key="5">
    <source>
        <dbReference type="ARBA" id="ARBA00022692"/>
    </source>
</evidence>
<dbReference type="eggNOG" id="COG1296">
    <property type="taxonomic scope" value="Bacteria"/>
</dbReference>
<feature type="transmembrane region" description="Helical" evidence="8">
    <location>
        <begin position="60"/>
        <end position="83"/>
    </location>
</feature>
<dbReference type="EMBL" id="CP009170">
    <property type="protein sequence ID" value="AIS51480.1"/>
    <property type="molecule type" value="Genomic_DNA"/>
</dbReference>
<dbReference type="PANTHER" id="PTHR34979">
    <property type="entry name" value="INNER MEMBRANE PROTEIN YGAZ"/>
    <property type="match status" value="1"/>
</dbReference>
<dbReference type="OrthoDB" id="3177005at2"/>
<dbReference type="Pfam" id="PF03591">
    <property type="entry name" value="AzlC"/>
    <property type="match status" value="1"/>
</dbReference>
<proteinExistence type="inferred from homology"/>
<evidence type="ECO:0000256" key="8">
    <source>
        <dbReference type="SAM" id="Phobius"/>
    </source>
</evidence>
<keyword evidence="4" id="KW-1003">Cell membrane</keyword>
<dbReference type="KEGG" id="tki:TKV_c02750"/>
<evidence type="ECO:0000313" key="10">
    <source>
        <dbReference type="Proteomes" id="UP000029669"/>
    </source>
</evidence>
<evidence type="ECO:0000256" key="3">
    <source>
        <dbReference type="ARBA" id="ARBA00022448"/>
    </source>
</evidence>
<keyword evidence="10" id="KW-1185">Reference proteome</keyword>
<keyword evidence="3" id="KW-0813">Transport</keyword>
<keyword evidence="5 8" id="KW-0812">Transmembrane</keyword>
<reference evidence="10" key="1">
    <citation type="journal article" date="2015" name="Genome Announc.">
        <title>Whole-Genome Sequences of 80 Environmental and Clinical Isolates of Burkholderia pseudomallei.</title>
        <authorList>
            <person name="Johnson S.L."/>
            <person name="Baker A.L."/>
            <person name="Chain P.S."/>
            <person name="Currie B.J."/>
            <person name="Daligault H.E."/>
            <person name="Davenport K.W."/>
            <person name="Davis C.B."/>
            <person name="Inglis T.J."/>
            <person name="Kaestli M."/>
            <person name="Koren S."/>
            <person name="Mayo M."/>
            <person name="Merritt A.J."/>
            <person name="Price E.P."/>
            <person name="Sarovich D.S."/>
            <person name="Warner J."/>
            <person name="Rosovitz M.J."/>
        </authorList>
    </citation>
    <scope>NUCLEOTIDE SEQUENCE [LARGE SCALE GENOMIC DNA]</scope>
    <source>
        <strain evidence="10">DSM 2030</strain>
    </source>
</reference>
<comment type="subcellular location">
    <subcellularLocation>
        <location evidence="1">Cell membrane</location>
        <topology evidence="1">Multi-pass membrane protein</topology>
    </subcellularLocation>
</comment>
<dbReference type="STRING" id="2325.TKV_c02750"/>
<evidence type="ECO:0000256" key="2">
    <source>
        <dbReference type="ARBA" id="ARBA00010735"/>
    </source>
</evidence>